<evidence type="ECO:0000313" key="2">
    <source>
        <dbReference type="Proteomes" id="UP001472677"/>
    </source>
</evidence>
<dbReference type="EMBL" id="JBBPBM010000015">
    <property type="protein sequence ID" value="KAK8558508.1"/>
    <property type="molecule type" value="Genomic_DNA"/>
</dbReference>
<comment type="caution">
    <text evidence="1">The sequence shown here is derived from an EMBL/GenBank/DDBJ whole genome shotgun (WGS) entry which is preliminary data.</text>
</comment>
<accession>A0ABR2EEP7</accession>
<gene>
    <name evidence="1" type="ORF">V6N12_041811</name>
</gene>
<proteinExistence type="predicted"/>
<dbReference type="Proteomes" id="UP001472677">
    <property type="component" value="Unassembled WGS sequence"/>
</dbReference>
<name>A0ABR2EEP7_9ROSI</name>
<protein>
    <submittedName>
        <fullName evidence="1">Uncharacterized protein</fullName>
    </submittedName>
</protein>
<evidence type="ECO:0000313" key="1">
    <source>
        <dbReference type="EMBL" id="KAK8558508.1"/>
    </source>
</evidence>
<keyword evidence="2" id="KW-1185">Reference proteome</keyword>
<reference evidence="1 2" key="1">
    <citation type="journal article" date="2024" name="G3 (Bethesda)">
        <title>Genome assembly of Hibiscus sabdariffa L. provides insights into metabolisms of medicinal natural products.</title>
        <authorList>
            <person name="Kim T."/>
        </authorList>
    </citation>
    <scope>NUCLEOTIDE SEQUENCE [LARGE SCALE GENOMIC DNA]</scope>
    <source>
        <strain evidence="1">TK-2024</strain>
        <tissue evidence="1">Old leaves</tissue>
    </source>
</reference>
<sequence length="75" mass="8330">MNLNHRLYALAFTNNLRGQHGRDKITVKEKKKKQARSVCVARCNRTSAALTVGASSYADELVKTAVTDSWGALFF</sequence>
<organism evidence="1 2">
    <name type="scientific">Hibiscus sabdariffa</name>
    <name type="common">roselle</name>
    <dbReference type="NCBI Taxonomy" id="183260"/>
    <lineage>
        <taxon>Eukaryota</taxon>
        <taxon>Viridiplantae</taxon>
        <taxon>Streptophyta</taxon>
        <taxon>Embryophyta</taxon>
        <taxon>Tracheophyta</taxon>
        <taxon>Spermatophyta</taxon>
        <taxon>Magnoliopsida</taxon>
        <taxon>eudicotyledons</taxon>
        <taxon>Gunneridae</taxon>
        <taxon>Pentapetalae</taxon>
        <taxon>rosids</taxon>
        <taxon>malvids</taxon>
        <taxon>Malvales</taxon>
        <taxon>Malvaceae</taxon>
        <taxon>Malvoideae</taxon>
        <taxon>Hibiscus</taxon>
    </lineage>
</organism>